<evidence type="ECO:0000256" key="1">
    <source>
        <dbReference type="SAM" id="MobiDB-lite"/>
    </source>
</evidence>
<organism evidence="4 5">
    <name type="scientific">Actinophytocola oryzae</name>
    <dbReference type="NCBI Taxonomy" id="502181"/>
    <lineage>
        <taxon>Bacteria</taxon>
        <taxon>Bacillati</taxon>
        <taxon>Actinomycetota</taxon>
        <taxon>Actinomycetes</taxon>
        <taxon>Pseudonocardiales</taxon>
        <taxon>Pseudonocardiaceae</taxon>
    </lineage>
</organism>
<accession>A0A4V3FQA5</accession>
<name>A0A4V3FQA5_9PSEU</name>
<feature type="domain" description="TNT" evidence="2">
    <location>
        <begin position="656"/>
        <end position="741"/>
    </location>
</feature>
<dbReference type="PANTHER" id="PTHR42059">
    <property type="entry name" value="TNT DOMAIN-CONTAINING PROTEIN"/>
    <property type="match status" value="1"/>
</dbReference>
<dbReference type="Proteomes" id="UP000294927">
    <property type="component" value="Unassembled WGS sequence"/>
</dbReference>
<evidence type="ECO:0000259" key="3">
    <source>
        <dbReference type="Pfam" id="PF25547"/>
    </source>
</evidence>
<dbReference type="PANTHER" id="PTHR42059:SF1">
    <property type="entry name" value="TNT DOMAIN-CONTAINING PROTEIN"/>
    <property type="match status" value="1"/>
</dbReference>
<comment type="caution">
    <text evidence="4">The sequence shown here is derived from an EMBL/GenBank/DDBJ whole genome shotgun (WGS) entry which is preliminary data.</text>
</comment>
<dbReference type="InterPro" id="IPR025331">
    <property type="entry name" value="TNT"/>
</dbReference>
<evidence type="ECO:0000313" key="5">
    <source>
        <dbReference type="Proteomes" id="UP000294927"/>
    </source>
</evidence>
<dbReference type="Pfam" id="PF25547">
    <property type="entry name" value="WXG100_2"/>
    <property type="match status" value="1"/>
</dbReference>
<dbReference type="InterPro" id="IPR053024">
    <property type="entry name" value="Fungal_surface_NADase"/>
</dbReference>
<feature type="compositionally biased region" description="Pro residues" evidence="1">
    <location>
        <begin position="426"/>
        <end position="463"/>
    </location>
</feature>
<sequence>MGIELPPELAEVAAQTGVAWPEADEEAMAEQAQAWRDTATSMSTLATDADTTADGALSTMSGETATAASTEWKSFVEPDSGHLTSVVKDANAAADRLEHAANQIGAAKVEIVRNLVGLAQNQDAAHAAAMAGHPTALAGLNTAVNGTAANLAHIENQLVTAVRPASGVDIASVQNPVNANPGHHLPPGVAADAVNASQTLADTAHQTLGTHGFAAAPLLPGITTGATDVLPHAASTVTGTMDHTTGAGPVGQLPGTGGPADLLHRATSTVAGTVDHTTGAVAGPVGQVPGGDGPADLLHHATNAVPGIVDQATGGQVPGVGNAADLLHNTTGTVADTADHLPGVVNHATDTVGSLPSDHGPANLPGAGPDSHSGPNPALPPADPEITGPVPAHDFPGHDAPTPPTGQTVQAGFAGTPAAASVAPVNLPPAAPPPLNQPAPTFGGPPAPAGPPPFTATPAPASPPVIGTAPPRPTHFAPATQLPADRPQDPPPPRRQLAGPPGAPPPARGERNEVLAAFWIHMFPIGHLPVASYRPARQLPPPPEELDYAAGLRFEPADHPQFDLVDTAPRLAELKAGTTPVTPSVGLTADHPKVAALLETHDPLGNTNERDWDRRYLVRLGSVTAHGISPEGLEHNWPTSEQYPEGGSAEGEPEVLEPGTVIDRFGSPLGRVFAEDGTPFPQRSLPPAHKDTGYYRYRVTNPLPVWRAVSAAWFGQPGGGVRYRTTHSAAELVALGYLEEIA</sequence>
<dbReference type="RefSeq" id="WP_133909141.1">
    <property type="nucleotide sequence ID" value="NZ_SOCP01000030.1"/>
</dbReference>
<dbReference type="AlphaFoldDB" id="A0A4V3FQA5"/>
<feature type="region of interest" description="Disordered" evidence="1">
    <location>
        <begin position="424"/>
        <end position="509"/>
    </location>
</feature>
<reference evidence="4 5" key="1">
    <citation type="submission" date="2019-03" db="EMBL/GenBank/DDBJ databases">
        <title>Genomic Encyclopedia of Archaeal and Bacterial Type Strains, Phase II (KMG-II): from individual species to whole genera.</title>
        <authorList>
            <person name="Goeker M."/>
        </authorList>
    </citation>
    <scope>NUCLEOTIDE SEQUENCE [LARGE SCALE GENOMIC DNA]</scope>
    <source>
        <strain evidence="4 5">DSM 45499</strain>
    </source>
</reference>
<dbReference type="OrthoDB" id="4745173at2"/>
<feature type="region of interest" description="Disordered" evidence="1">
    <location>
        <begin position="344"/>
        <end position="411"/>
    </location>
</feature>
<evidence type="ECO:0000313" key="4">
    <source>
        <dbReference type="EMBL" id="TDV36861.1"/>
    </source>
</evidence>
<dbReference type="EMBL" id="SOCP01000030">
    <property type="protein sequence ID" value="TDV36861.1"/>
    <property type="molecule type" value="Genomic_DNA"/>
</dbReference>
<feature type="region of interest" description="Disordered" evidence="1">
    <location>
        <begin position="630"/>
        <end position="653"/>
    </location>
</feature>
<feature type="domain" description="Outer membrane channel protein CpnT-like N-terminal" evidence="3">
    <location>
        <begin position="10"/>
        <end position="138"/>
    </location>
</feature>
<keyword evidence="5" id="KW-1185">Reference proteome</keyword>
<evidence type="ECO:0000259" key="2">
    <source>
        <dbReference type="Pfam" id="PF14021"/>
    </source>
</evidence>
<proteinExistence type="predicted"/>
<protein>
    <submittedName>
        <fullName evidence="4">Uncharacterized protein DUF4237</fullName>
    </submittedName>
</protein>
<dbReference type="InterPro" id="IPR057746">
    <property type="entry name" value="CpnT-like_N"/>
</dbReference>
<dbReference type="GO" id="GO:0050135">
    <property type="term" value="F:NADP+ nucleosidase activity"/>
    <property type="evidence" value="ECO:0007669"/>
    <property type="project" value="InterPro"/>
</dbReference>
<dbReference type="Pfam" id="PF14021">
    <property type="entry name" value="TNT"/>
    <property type="match status" value="1"/>
</dbReference>
<gene>
    <name evidence="4" type="ORF">CLV71_13067</name>
</gene>